<keyword evidence="1" id="KW-1185">Reference proteome</keyword>
<evidence type="ECO:0000313" key="2">
    <source>
        <dbReference type="WBParaSite" id="nRc.2.0.1.t03664-RA"/>
    </source>
</evidence>
<sequence length="69" mass="7834">MVDKGAGYGNNDNNKKRQLTVAVIVDNENGLCAQFADKDGLHLTASNKIDHLEIKRTRRLQITHRFEKI</sequence>
<organism evidence="1 2">
    <name type="scientific">Romanomermis culicivorax</name>
    <name type="common">Nematode worm</name>
    <dbReference type="NCBI Taxonomy" id="13658"/>
    <lineage>
        <taxon>Eukaryota</taxon>
        <taxon>Metazoa</taxon>
        <taxon>Ecdysozoa</taxon>
        <taxon>Nematoda</taxon>
        <taxon>Enoplea</taxon>
        <taxon>Dorylaimia</taxon>
        <taxon>Mermithida</taxon>
        <taxon>Mermithoidea</taxon>
        <taxon>Mermithidae</taxon>
        <taxon>Romanomermis</taxon>
    </lineage>
</organism>
<dbReference type="WBParaSite" id="nRc.2.0.1.t03664-RA">
    <property type="protein sequence ID" value="nRc.2.0.1.t03664-RA"/>
    <property type="gene ID" value="nRc.2.0.1.g03664"/>
</dbReference>
<reference evidence="2" key="1">
    <citation type="submission" date="2022-11" db="UniProtKB">
        <authorList>
            <consortium name="WormBaseParasite"/>
        </authorList>
    </citation>
    <scope>IDENTIFICATION</scope>
</reference>
<evidence type="ECO:0000313" key="1">
    <source>
        <dbReference type="Proteomes" id="UP000887565"/>
    </source>
</evidence>
<proteinExistence type="predicted"/>
<dbReference type="Proteomes" id="UP000887565">
    <property type="component" value="Unplaced"/>
</dbReference>
<accession>A0A915HPL2</accession>
<dbReference type="AlphaFoldDB" id="A0A915HPL2"/>
<name>A0A915HPL2_ROMCU</name>
<protein>
    <submittedName>
        <fullName evidence="2">Uncharacterized protein</fullName>
    </submittedName>
</protein>